<comment type="caution">
    <text evidence="2">The sequence shown here is derived from an EMBL/GenBank/DDBJ whole genome shotgun (WGS) entry which is preliminary data.</text>
</comment>
<dbReference type="EMBL" id="JBBYHS010000004">
    <property type="protein sequence ID" value="MEL1253073.1"/>
    <property type="molecule type" value="Genomic_DNA"/>
</dbReference>
<feature type="domain" description="GSCFA" evidence="1">
    <location>
        <begin position="21"/>
        <end position="261"/>
    </location>
</feature>
<keyword evidence="2" id="KW-0378">Hydrolase</keyword>
<proteinExistence type="predicted"/>
<dbReference type="Pfam" id="PF08885">
    <property type="entry name" value="GSCFA"/>
    <property type="match status" value="1"/>
</dbReference>
<dbReference type="InterPro" id="IPR014982">
    <property type="entry name" value="GSCFA"/>
</dbReference>
<keyword evidence="3" id="KW-1185">Reference proteome</keyword>
<sequence>MQFRTQIPISKSNNPIDYNSKVLSIGSCFAENMADKFDYFKFQNVINPFGIIFNPVSIEKLFRRVCELDFYQEKDVFFHNERWHSYEVHSDLSNSDRQELLETLNKAITETNKKLKEATHIIITYGTSWIYKNLEREEIVANCHKVPQKQFSKELLSAEVIQKSIQNTIDLIQTLNPDINFIFTVSPVRHIKDGFVENQLSKSHLFTALHQVLKTHNSQLITHNYFPSYEIMMDELRDYRFYTEDMLHPNQIAIDYIWKLFSENYVSEGSFLIMKEVDEIQKSLRHRSFNPDSDQHQKFLAKLQQKINLLKEKLPHITF</sequence>
<dbReference type="RefSeq" id="WP_341690033.1">
    <property type="nucleotide sequence ID" value="NZ_JBBYHS010000004.1"/>
</dbReference>
<protein>
    <submittedName>
        <fullName evidence="2">GSCFA domain-containing protein</fullName>
        <ecNumber evidence="2">3.1.-.-</ecNumber>
    </submittedName>
</protein>
<organism evidence="2 3">
    <name type="scientific">Flavobacterium calami</name>
    <dbReference type="NCBI Taxonomy" id="3139144"/>
    <lineage>
        <taxon>Bacteria</taxon>
        <taxon>Pseudomonadati</taxon>
        <taxon>Bacteroidota</taxon>
        <taxon>Flavobacteriia</taxon>
        <taxon>Flavobacteriales</taxon>
        <taxon>Flavobacteriaceae</taxon>
        <taxon>Flavobacterium</taxon>
    </lineage>
</organism>
<dbReference type="GO" id="GO:0016787">
    <property type="term" value="F:hydrolase activity"/>
    <property type="evidence" value="ECO:0007669"/>
    <property type="project" value="UniProtKB-KW"/>
</dbReference>
<reference evidence="2 3" key="1">
    <citation type="submission" date="2024-04" db="EMBL/GenBank/DDBJ databases">
        <title>Flavobacterium sp. DGU38 16S ribosomal RNA gene Genome sequencing and assembly.</title>
        <authorList>
            <person name="Park S."/>
        </authorList>
    </citation>
    <scope>NUCLEOTIDE SEQUENCE [LARGE SCALE GENOMIC DNA]</scope>
    <source>
        <strain evidence="2 3">DGU38</strain>
    </source>
</reference>
<gene>
    <name evidence="2" type="ORF">AAEO57_04755</name>
</gene>
<accession>A0ABU9IME4</accession>
<name>A0ABU9IME4_9FLAO</name>
<dbReference type="SUPFAM" id="SSF52266">
    <property type="entry name" value="SGNH hydrolase"/>
    <property type="match status" value="1"/>
</dbReference>
<dbReference type="EC" id="3.1.-.-" evidence="2"/>
<dbReference type="Proteomes" id="UP001485226">
    <property type="component" value="Unassembled WGS sequence"/>
</dbReference>
<evidence type="ECO:0000259" key="1">
    <source>
        <dbReference type="Pfam" id="PF08885"/>
    </source>
</evidence>
<evidence type="ECO:0000313" key="3">
    <source>
        <dbReference type="Proteomes" id="UP001485226"/>
    </source>
</evidence>
<evidence type="ECO:0000313" key="2">
    <source>
        <dbReference type="EMBL" id="MEL1253073.1"/>
    </source>
</evidence>